<gene>
    <name evidence="1" type="ORF">ACFO5X_06370</name>
</gene>
<protein>
    <submittedName>
        <fullName evidence="1">Uncharacterized protein</fullName>
    </submittedName>
</protein>
<comment type="caution">
    <text evidence="1">The sequence shown here is derived from an EMBL/GenBank/DDBJ whole genome shotgun (WGS) entry which is preliminary data.</text>
</comment>
<proteinExistence type="predicted"/>
<keyword evidence="2" id="KW-1185">Reference proteome</keyword>
<sequence>MANDAPFEIRSLDQLVALLDGGNFLTEVMTANASLQTTLLDFRADHGGKPKGSLTLKLSYQLNKSGDVTISGEYEVKRPKVPPAAGVAYVGEDGQLTLHSPMLTRMTIRDATAPERAVRPAAE</sequence>
<name>A0ABV9KDW6_9RHOB</name>
<evidence type="ECO:0000313" key="2">
    <source>
        <dbReference type="Proteomes" id="UP001595973"/>
    </source>
</evidence>
<evidence type="ECO:0000313" key="1">
    <source>
        <dbReference type="EMBL" id="MFC4668173.1"/>
    </source>
</evidence>
<accession>A0ABV9KDW6</accession>
<dbReference type="EMBL" id="JBHSGI010000004">
    <property type="protein sequence ID" value="MFC4668173.1"/>
    <property type="molecule type" value="Genomic_DNA"/>
</dbReference>
<dbReference type="RefSeq" id="WP_380716441.1">
    <property type="nucleotide sequence ID" value="NZ_JBHSGI010000004.1"/>
</dbReference>
<dbReference type="Proteomes" id="UP001595973">
    <property type="component" value="Unassembled WGS sequence"/>
</dbReference>
<organism evidence="1 2">
    <name type="scientific">Seohaeicola nanhaiensis</name>
    <dbReference type="NCBI Taxonomy" id="1387282"/>
    <lineage>
        <taxon>Bacteria</taxon>
        <taxon>Pseudomonadati</taxon>
        <taxon>Pseudomonadota</taxon>
        <taxon>Alphaproteobacteria</taxon>
        <taxon>Rhodobacterales</taxon>
        <taxon>Roseobacteraceae</taxon>
        <taxon>Seohaeicola</taxon>
    </lineage>
</organism>
<reference evidence="2" key="1">
    <citation type="journal article" date="2019" name="Int. J. Syst. Evol. Microbiol.">
        <title>The Global Catalogue of Microorganisms (GCM) 10K type strain sequencing project: providing services to taxonomists for standard genome sequencing and annotation.</title>
        <authorList>
            <consortium name="The Broad Institute Genomics Platform"/>
            <consortium name="The Broad Institute Genome Sequencing Center for Infectious Disease"/>
            <person name="Wu L."/>
            <person name="Ma J."/>
        </authorList>
    </citation>
    <scope>NUCLEOTIDE SEQUENCE [LARGE SCALE GENOMIC DNA]</scope>
    <source>
        <strain evidence="2">CGMCC 4.7283</strain>
    </source>
</reference>